<dbReference type="PANTHER" id="PTHR11931">
    <property type="entry name" value="PHOSPHOGLYCERATE MUTASE"/>
    <property type="match status" value="1"/>
</dbReference>
<feature type="binding site" evidence="6">
    <location>
        <begin position="7"/>
        <end position="14"/>
    </location>
    <ligand>
        <name>substrate</name>
    </ligand>
</feature>
<keyword evidence="7" id="KW-0378">Hydrolase</keyword>
<sequence length="201" mass="23470">MKLYIIRHGQTQWNIQKRLQGWNNSNLTQKGISDAMNLAERLKDIDFTHIYSSTQKRAIETAEILRKDRNIDIIKLEGLKEIGFGKWEGMEMDEVLEKYKDEFDIYLNKPHLYKPTLNGESYEEIFKRVRLSLDEILKSGGEDILIVSHGVTIKILTSIIKNIPLEKLYTIDINKGTSLNICEVKENKIEFIVEGDNYHIR</sequence>
<dbReference type="OrthoDB" id="9781415at2"/>
<dbReference type="PROSITE" id="PS00175">
    <property type="entry name" value="PG_MUTASE"/>
    <property type="match status" value="1"/>
</dbReference>
<feature type="active site" description="Tele-phosphohistidine intermediate" evidence="5">
    <location>
        <position position="8"/>
    </location>
</feature>
<dbReference type="Proteomes" id="UP000186112">
    <property type="component" value="Unassembled WGS sequence"/>
</dbReference>
<reference evidence="7 8" key="1">
    <citation type="submission" date="2016-02" db="EMBL/GenBank/DDBJ databases">
        <title>Genome sequence of Tissierella creatinophila DSM 6911.</title>
        <authorList>
            <person name="Poehlein A."/>
            <person name="Daniel R."/>
        </authorList>
    </citation>
    <scope>NUCLEOTIDE SEQUENCE [LARGE SCALE GENOMIC DNA]</scope>
    <source>
        <strain evidence="7 8">DSM 6911</strain>
    </source>
</reference>
<dbReference type="InterPro" id="IPR001345">
    <property type="entry name" value="PG/BPGM_mutase_AS"/>
</dbReference>
<keyword evidence="4" id="KW-0413">Isomerase</keyword>
<dbReference type="SMART" id="SM00855">
    <property type="entry name" value="PGAM"/>
    <property type="match status" value="1"/>
</dbReference>
<dbReference type="SUPFAM" id="SSF53254">
    <property type="entry name" value="Phosphoglycerate mutase-like"/>
    <property type="match status" value="1"/>
</dbReference>
<keyword evidence="8" id="KW-1185">Reference proteome</keyword>
<organism evidence="7 8">
    <name type="scientific">Tissierella creatinophila DSM 6911</name>
    <dbReference type="NCBI Taxonomy" id="1123403"/>
    <lineage>
        <taxon>Bacteria</taxon>
        <taxon>Bacillati</taxon>
        <taxon>Bacillota</taxon>
        <taxon>Tissierellia</taxon>
        <taxon>Tissierellales</taxon>
        <taxon>Tissierellaceae</taxon>
        <taxon>Tissierella</taxon>
    </lineage>
</organism>
<dbReference type="PIRSF" id="PIRSF000709">
    <property type="entry name" value="6PFK_2-Ptase"/>
    <property type="match status" value="1"/>
</dbReference>
<comment type="similarity">
    <text evidence="1">Belongs to the phosphoglycerate mutase family. BPG-dependent PGAM subfamily.</text>
</comment>
<gene>
    <name evidence="7" type="primary">pspB</name>
    <name evidence="7" type="ORF">TICRE_15150</name>
</gene>
<evidence type="ECO:0000256" key="5">
    <source>
        <dbReference type="PIRSR" id="PIRSR613078-1"/>
    </source>
</evidence>
<comment type="caution">
    <text evidence="7">The sequence shown here is derived from an EMBL/GenBank/DDBJ whole genome shotgun (WGS) entry which is preliminary data.</text>
</comment>
<dbReference type="InterPro" id="IPR029033">
    <property type="entry name" value="His_PPase_superfam"/>
</dbReference>
<evidence type="ECO:0000256" key="6">
    <source>
        <dbReference type="PIRSR" id="PIRSR613078-2"/>
    </source>
</evidence>
<dbReference type="Gene3D" id="3.40.50.1240">
    <property type="entry name" value="Phosphoglycerate mutase-like"/>
    <property type="match status" value="1"/>
</dbReference>
<evidence type="ECO:0000256" key="3">
    <source>
        <dbReference type="ARBA" id="ARBA00023152"/>
    </source>
</evidence>
<evidence type="ECO:0000256" key="4">
    <source>
        <dbReference type="ARBA" id="ARBA00023235"/>
    </source>
</evidence>
<name>A0A1U7M5D1_TISCR</name>
<feature type="binding site" evidence="6">
    <location>
        <position position="57"/>
    </location>
    <ligand>
        <name>substrate</name>
    </ligand>
</feature>
<dbReference type="CDD" id="cd07067">
    <property type="entry name" value="HP_PGM_like"/>
    <property type="match status" value="1"/>
</dbReference>
<dbReference type="GO" id="GO:0016787">
    <property type="term" value="F:hydrolase activity"/>
    <property type="evidence" value="ECO:0007669"/>
    <property type="project" value="UniProtKB-KW"/>
</dbReference>
<dbReference type="RefSeq" id="WP_075726722.1">
    <property type="nucleotide sequence ID" value="NZ_LTDM01000024.1"/>
</dbReference>
<protein>
    <recommendedName>
        <fullName evidence="2">phosphoglycerate mutase (2,3-diphosphoglycerate-dependent)</fullName>
        <ecNumber evidence="2">5.4.2.11</ecNumber>
    </recommendedName>
</protein>
<proteinExistence type="inferred from homology"/>
<evidence type="ECO:0000313" key="8">
    <source>
        <dbReference type="Proteomes" id="UP000186112"/>
    </source>
</evidence>
<evidence type="ECO:0000256" key="1">
    <source>
        <dbReference type="ARBA" id="ARBA00006717"/>
    </source>
</evidence>
<keyword evidence="3" id="KW-0324">Glycolysis</keyword>
<accession>A0A1U7M5D1</accession>
<dbReference type="InterPro" id="IPR005952">
    <property type="entry name" value="Phosphogly_mut1"/>
</dbReference>
<dbReference type="GO" id="GO:0004619">
    <property type="term" value="F:phosphoglycerate mutase activity"/>
    <property type="evidence" value="ECO:0007669"/>
    <property type="project" value="UniProtKB-EC"/>
</dbReference>
<dbReference type="Pfam" id="PF00300">
    <property type="entry name" value="His_Phos_1"/>
    <property type="match status" value="1"/>
</dbReference>
<evidence type="ECO:0000313" key="7">
    <source>
        <dbReference type="EMBL" id="OLS02517.1"/>
    </source>
</evidence>
<dbReference type="AlphaFoldDB" id="A0A1U7M5D1"/>
<feature type="active site" description="Proton donor/acceptor" evidence="5">
    <location>
        <position position="81"/>
    </location>
</feature>
<dbReference type="EMBL" id="LTDM01000024">
    <property type="protein sequence ID" value="OLS02517.1"/>
    <property type="molecule type" value="Genomic_DNA"/>
</dbReference>
<dbReference type="GO" id="GO:0006096">
    <property type="term" value="P:glycolytic process"/>
    <property type="evidence" value="ECO:0007669"/>
    <property type="project" value="UniProtKB-KW"/>
</dbReference>
<dbReference type="InterPro" id="IPR013078">
    <property type="entry name" value="His_Pase_superF_clade-1"/>
</dbReference>
<dbReference type="EC" id="5.4.2.11" evidence="2"/>
<evidence type="ECO:0000256" key="2">
    <source>
        <dbReference type="ARBA" id="ARBA00012028"/>
    </source>
</evidence>